<comment type="caution">
    <text evidence="3">The sequence shown here is derived from an EMBL/GenBank/DDBJ whole genome shotgun (WGS) entry which is preliminary data.</text>
</comment>
<evidence type="ECO:0000256" key="1">
    <source>
        <dbReference type="SAM" id="SignalP"/>
    </source>
</evidence>
<dbReference type="EMBL" id="LILC01000002">
    <property type="protein sequence ID" value="KOO50771.1"/>
    <property type="molecule type" value="Genomic_DNA"/>
</dbReference>
<evidence type="ECO:0000313" key="3">
    <source>
        <dbReference type="EMBL" id="KOO50771.1"/>
    </source>
</evidence>
<dbReference type="AlphaFoldDB" id="A0A0M0LIG0"/>
<name>A0A0M0LIG0_9BACI</name>
<feature type="signal peptide" evidence="1">
    <location>
        <begin position="1"/>
        <end position="25"/>
    </location>
</feature>
<dbReference type="PROSITE" id="PS51257">
    <property type="entry name" value="PROKAR_LIPOPROTEIN"/>
    <property type="match status" value="1"/>
</dbReference>
<protein>
    <recommendedName>
        <fullName evidence="2">YtkA-like domain-containing protein</fullName>
    </recommendedName>
</protein>
<keyword evidence="4" id="KW-1185">Reference proteome</keyword>
<organism evidence="3 4">
    <name type="scientific">Priestia koreensis</name>
    <dbReference type="NCBI Taxonomy" id="284581"/>
    <lineage>
        <taxon>Bacteria</taxon>
        <taxon>Bacillati</taxon>
        <taxon>Bacillota</taxon>
        <taxon>Bacilli</taxon>
        <taxon>Bacillales</taxon>
        <taxon>Bacillaceae</taxon>
        <taxon>Priestia</taxon>
    </lineage>
</organism>
<feature type="chain" id="PRO_5038332082" description="YtkA-like domain-containing protein" evidence="1">
    <location>
        <begin position="26"/>
        <end position="155"/>
    </location>
</feature>
<gene>
    <name evidence="3" type="ORF">AMD01_03270</name>
</gene>
<evidence type="ECO:0000259" key="2">
    <source>
        <dbReference type="Pfam" id="PF13115"/>
    </source>
</evidence>
<feature type="domain" description="YtkA-like" evidence="2">
    <location>
        <begin position="31"/>
        <end position="112"/>
    </location>
</feature>
<accession>A0A0M0LIG0</accession>
<dbReference type="Pfam" id="PF13115">
    <property type="entry name" value="YtkA"/>
    <property type="match status" value="1"/>
</dbReference>
<reference evidence="4" key="1">
    <citation type="submission" date="2015-08" db="EMBL/GenBank/DDBJ databases">
        <title>Fjat-14210 dsm16467.</title>
        <authorList>
            <person name="Liu B."/>
            <person name="Wang J."/>
            <person name="Zhu Y."/>
            <person name="Liu G."/>
            <person name="Chen Q."/>
            <person name="Chen Z."/>
            <person name="Lan J."/>
            <person name="Che J."/>
            <person name="Ge C."/>
            <person name="Shi H."/>
            <person name="Pan Z."/>
            <person name="Liu X."/>
        </authorList>
    </citation>
    <scope>NUCLEOTIDE SEQUENCE [LARGE SCALE GENOMIC DNA]</scope>
    <source>
        <strain evidence="4">DSM 16467</strain>
    </source>
</reference>
<evidence type="ECO:0000313" key="4">
    <source>
        <dbReference type="Proteomes" id="UP000037558"/>
    </source>
</evidence>
<dbReference type="STRING" id="284581.AMD01_03270"/>
<dbReference type="RefSeq" id="WP_053399944.1">
    <property type="nucleotide sequence ID" value="NZ_JAUKEN010000002.1"/>
</dbReference>
<keyword evidence="1" id="KW-0732">Signal</keyword>
<dbReference type="Proteomes" id="UP000037558">
    <property type="component" value="Unassembled WGS sequence"/>
</dbReference>
<dbReference type="OrthoDB" id="2679563at2"/>
<dbReference type="PATRIC" id="fig|284581.3.peg.942"/>
<sequence>MKRIGVSVLVSVGILLASGCSNDTATEATVPKPIEVKFEIPKEVDTNKEEQLMIHVTQGTKNVNDADEVKFEIWKAGADEKSELIKATAAKKGMYAIQHRFSEAGVYFVQTHVTAHDMHNMPKTYVVAGDVPKAEVEKLTKDMDKEKSQHMPGHH</sequence>
<proteinExistence type="predicted"/>
<dbReference type="InterPro" id="IPR032693">
    <property type="entry name" value="YtkA-like_dom"/>
</dbReference>